<reference evidence="2" key="4">
    <citation type="submission" date="2024-05" db="EMBL/GenBank/DDBJ databases">
        <authorList>
            <person name="Sun Q."/>
            <person name="Zhou Y."/>
        </authorList>
    </citation>
    <scope>NUCLEOTIDE SEQUENCE</scope>
    <source>
        <strain evidence="2">CGMCC 1.11013</strain>
    </source>
</reference>
<reference evidence="5" key="3">
    <citation type="journal article" date="2019" name="Int. J. Syst. Evol. Microbiol.">
        <title>The Global Catalogue of Microorganisms (GCM) 10K type strain sequencing project: providing services to taxonomists for standard genome sequencing and annotation.</title>
        <authorList>
            <consortium name="The Broad Institute Genomics Platform"/>
            <consortium name="The Broad Institute Genome Sequencing Center for Infectious Disease"/>
            <person name="Wu L."/>
            <person name="Ma J."/>
        </authorList>
    </citation>
    <scope>NUCLEOTIDE SEQUENCE [LARGE SCALE GENOMIC DNA]</scope>
    <source>
        <strain evidence="5">CGMCC 1.11013</strain>
    </source>
</reference>
<sequence>MTSNTPLISVVLPVYNGQRFLGDTLASISAQQRDDVEVVIVDDGSSDDSWDIITRWTSAQPFAVRTIRKPTNYGVCAALVDATAVARGRFIAQIGHDDVWLPGHLNALADALERHPGASAAFADVTYIDADGMPANVKIFSHDKLRTSTRAELFAELLSGNFLCAPASMFRRDHFRQSFWGVSNERLQDFELWLNLLFEGSFVGSEASTCLYRVHANNLSSGSAMRRQSEYELLATLTRVLLSERFGRFYRSIEAPEERVAFLDNAHARLLNVTEYAPAIRTLHSMLLENLVALEEVWPARINALRAELALRLGMFRKYLAISKTYPAHYAESLPHIPYLVRVHDKVTGPFEALVEAGVFRDGTGVDLVRSGTVYFFACSEDEVEAHMKYASFAEAVARRRVIIFNAQATRTVEAGFALVGNAGVDHGLIDKIFRFFEEDHGSFQVHAEWRRMETPQQRTLLRRLYHRSGAFVPARYRPAVAAGVRRLLRRR</sequence>
<dbReference type="InterPro" id="IPR029044">
    <property type="entry name" value="Nucleotide-diphossugar_trans"/>
</dbReference>
<dbReference type="GO" id="GO:0016740">
    <property type="term" value="F:transferase activity"/>
    <property type="evidence" value="ECO:0007669"/>
    <property type="project" value="UniProtKB-KW"/>
</dbReference>
<name>A0A069P9V9_9BURK</name>
<dbReference type="PANTHER" id="PTHR43685:SF11">
    <property type="entry name" value="GLYCOSYLTRANSFERASE TAGX-RELATED"/>
    <property type="match status" value="1"/>
</dbReference>
<proteinExistence type="predicted"/>
<dbReference type="EMBL" id="BMEG01000003">
    <property type="protein sequence ID" value="GGD69282.1"/>
    <property type="molecule type" value="Genomic_DNA"/>
</dbReference>
<evidence type="ECO:0000313" key="3">
    <source>
        <dbReference type="EMBL" id="KDR37445.1"/>
    </source>
</evidence>
<feature type="domain" description="Glycosyltransferase 2-like" evidence="1">
    <location>
        <begin position="9"/>
        <end position="177"/>
    </location>
</feature>
<evidence type="ECO:0000313" key="4">
    <source>
        <dbReference type="Proteomes" id="UP000027439"/>
    </source>
</evidence>
<dbReference type="eggNOG" id="COG1216">
    <property type="taxonomic scope" value="Bacteria"/>
</dbReference>
<reference evidence="2" key="1">
    <citation type="journal article" date="2014" name="Int. J. Syst. Evol. Microbiol.">
        <title>Complete genome of a new Firmicutes species belonging to the dominant human colonic microbiota ('Ruminococcus bicirculans') reveals two chromosomes and a selective capacity to utilize plant glucans.</title>
        <authorList>
            <consortium name="NISC Comparative Sequencing Program"/>
            <person name="Wegmann U."/>
            <person name="Louis P."/>
            <person name="Goesmann A."/>
            <person name="Henrissat B."/>
            <person name="Duncan S.H."/>
            <person name="Flint H.J."/>
        </authorList>
    </citation>
    <scope>NUCLEOTIDE SEQUENCE</scope>
    <source>
        <strain evidence="2">CGMCC 1.11013</strain>
    </source>
</reference>
<dbReference type="Proteomes" id="UP000027439">
    <property type="component" value="Unassembled WGS sequence"/>
</dbReference>
<evidence type="ECO:0000259" key="1">
    <source>
        <dbReference type="Pfam" id="PF00535"/>
    </source>
</evidence>
<dbReference type="InterPro" id="IPR050834">
    <property type="entry name" value="Glycosyltransf_2"/>
</dbReference>
<keyword evidence="5" id="KW-1185">Reference proteome</keyword>
<dbReference type="PANTHER" id="PTHR43685">
    <property type="entry name" value="GLYCOSYLTRANSFERASE"/>
    <property type="match status" value="1"/>
</dbReference>
<dbReference type="OrthoDB" id="9816564at2"/>
<dbReference type="Pfam" id="PF00535">
    <property type="entry name" value="Glycos_transf_2"/>
    <property type="match status" value="1"/>
</dbReference>
<dbReference type="SUPFAM" id="SSF53448">
    <property type="entry name" value="Nucleotide-diphospho-sugar transferases"/>
    <property type="match status" value="1"/>
</dbReference>
<dbReference type="STRING" id="1071679.BG57_02255"/>
<dbReference type="AlphaFoldDB" id="A0A069P9V9"/>
<gene>
    <name evidence="3" type="ORF">BG57_02255</name>
    <name evidence="2" type="ORF">GCM10010985_24700</name>
</gene>
<accession>A0A069P9V9</accession>
<comment type="caution">
    <text evidence="3">The sequence shown here is derived from an EMBL/GenBank/DDBJ whole genome shotgun (WGS) entry which is preliminary data.</text>
</comment>
<dbReference type="RefSeq" id="WP_052005562.1">
    <property type="nucleotide sequence ID" value="NZ_BMEG01000003.1"/>
</dbReference>
<protein>
    <submittedName>
        <fullName evidence="3">Glycosyl transferase</fullName>
    </submittedName>
</protein>
<dbReference type="EMBL" id="JFHE01000001">
    <property type="protein sequence ID" value="KDR37445.1"/>
    <property type="molecule type" value="Genomic_DNA"/>
</dbReference>
<reference evidence="3 4" key="2">
    <citation type="submission" date="2014-03" db="EMBL/GenBank/DDBJ databases">
        <title>Draft Genome Sequences of Four Burkholderia Strains.</title>
        <authorList>
            <person name="Liu X.Y."/>
            <person name="Li C.X."/>
            <person name="Xu J.H."/>
        </authorList>
    </citation>
    <scope>NUCLEOTIDE SEQUENCE [LARGE SCALE GENOMIC DNA]</scope>
    <source>
        <strain evidence="3 4">R27</strain>
    </source>
</reference>
<organism evidence="3 4">
    <name type="scientific">Caballeronia grimmiae</name>
    <dbReference type="NCBI Taxonomy" id="1071679"/>
    <lineage>
        <taxon>Bacteria</taxon>
        <taxon>Pseudomonadati</taxon>
        <taxon>Pseudomonadota</taxon>
        <taxon>Betaproteobacteria</taxon>
        <taxon>Burkholderiales</taxon>
        <taxon>Burkholderiaceae</taxon>
        <taxon>Caballeronia</taxon>
    </lineage>
</organism>
<dbReference type="Gene3D" id="3.90.550.10">
    <property type="entry name" value="Spore Coat Polysaccharide Biosynthesis Protein SpsA, Chain A"/>
    <property type="match status" value="1"/>
</dbReference>
<dbReference type="Proteomes" id="UP000597138">
    <property type="component" value="Unassembled WGS sequence"/>
</dbReference>
<evidence type="ECO:0000313" key="2">
    <source>
        <dbReference type="EMBL" id="GGD69282.1"/>
    </source>
</evidence>
<evidence type="ECO:0000313" key="5">
    <source>
        <dbReference type="Proteomes" id="UP000597138"/>
    </source>
</evidence>
<dbReference type="InterPro" id="IPR001173">
    <property type="entry name" value="Glyco_trans_2-like"/>
</dbReference>
<keyword evidence="3" id="KW-0808">Transferase</keyword>